<organism evidence="2 3">
    <name type="scientific">Roseateles agri</name>
    <dbReference type="NCBI Taxonomy" id="3098619"/>
    <lineage>
        <taxon>Bacteria</taxon>
        <taxon>Pseudomonadati</taxon>
        <taxon>Pseudomonadota</taxon>
        <taxon>Betaproteobacteria</taxon>
        <taxon>Burkholderiales</taxon>
        <taxon>Sphaerotilaceae</taxon>
        <taxon>Roseateles</taxon>
    </lineage>
</organism>
<keyword evidence="1" id="KW-0472">Membrane</keyword>
<comment type="caution">
    <text evidence="2">The sequence shown here is derived from an EMBL/GenBank/DDBJ whole genome shotgun (WGS) entry which is preliminary data.</text>
</comment>
<evidence type="ECO:0000313" key="3">
    <source>
        <dbReference type="Proteomes" id="UP001285263"/>
    </source>
</evidence>
<evidence type="ECO:0008006" key="4">
    <source>
        <dbReference type="Google" id="ProtNLM"/>
    </source>
</evidence>
<keyword evidence="1" id="KW-0812">Transmembrane</keyword>
<gene>
    <name evidence="2" type="ORF">SNE35_17560</name>
</gene>
<name>A0ABU5DJ53_9BURK</name>
<evidence type="ECO:0000256" key="1">
    <source>
        <dbReference type="SAM" id="Phobius"/>
    </source>
</evidence>
<sequence length="84" mass="9003">MVAAHPVLNLLIPVMGGIFLGSLFGGGRSVRRLHVAEAAKLLLHLLVVLVGFYLFAGLSVADWCCCAIGYLIAQFEMHRLAPSP</sequence>
<feature type="transmembrane region" description="Helical" evidence="1">
    <location>
        <begin position="45"/>
        <end position="73"/>
    </location>
</feature>
<dbReference type="EMBL" id="JAXCLA010000005">
    <property type="protein sequence ID" value="MDY0746323.1"/>
    <property type="molecule type" value="Genomic_DNA"/>
</dbReference>
<keyword evidence="3" id="KW-1185">Reference proteome</keyword>
<reference evidence="2 3" key="1">
    <citation type="submission" date="2023-11" db="EMBL/GenBank/DDBJ databases">
        <title>Paucibacter sp. nov., isolated from fresh soil in Korea.</title>
        <authorList>
            <person name="Le N.T.T."/>
        </authorList>
    </citation>
    <scope>NUCLEOTIDE SEQUENCE [LARGE SCALE GENOMIC DNA]</scope>
    <source>
        <strain evidence="2 3">R3-3</strain>
    </source>
</reference>
<proteinExistence type="predicted"/>
<feature type="transmembrane region" description="Helical" evidence="1">
    <location>
        <begin position="6"/>
        <end position="24"/>
    </location>
</feature>
<dbReference type="Proteomes" id="UP001285263">
    <property type="component" value="Unassembled WGS sequence"/>
</dbReference>
<accession>A0ABU5DJ53</accession>
<evidence type="ECO:0000313" key="2">
    <source>
        <dbReference type="EMBL" id="MDY0746323.1"/>
    </source>
</evidence>
<keyword evidence="1" id="KW-1133">Transmembrane helix</keyword>
<dbReference type="RefSeq" id="WP_320424224.1">
    <property type="nucleotide sequence ID" value="NZ_JAXCLA010000005.1"/>
</dbReference>
<protein>
    <recommendedName>
        <fullName evidence="4">Permease</fullName>
    </recommendedName>
</protein>